<evidence type="ECO:0000256" key="1">
    <source>
        <dbReference type="ARBA" id="ARBA00005417"/>
    </source>
</evidence>
<dbReference type="PANTHER" id="PTHR43117">
    <property type="entry name" value="OSMOPROTECTANT IMPORT ATP-BINDING PROTEIN OSMV"/>
    <property type="match status" value="1"/>
</dbReference>
<keyword evidence="4" id="KW-0067">ATP-binding</keyword>
<reference evidence="5" key="1">
    <citation type="journal article" date="2019" name="Int. J. Syst. Evol. Microbiol.">
        <title>The Global Catalogue of Microorganisms (GCM) 10K type strain sequencing project: providing services to taxonomists for standard genome sequencing and annotation.</title>
        <authorList>
            <consortium name="The Broad Institute Genomics Platform"/>
            <consortium name="The Broad Institute Genome Sequencing Center for Infectious Disease"/>
            <person name="Wu L."/>
            <person name="Ma J."/>
        </authorList>
    </citation>
    <scope>NUCLEOTIDE SEQUENCE [LARGE SCALE GENOMIC DNA]</scope>
    <source>
        <strain evidence="5">CGMCC 4.7173</strain>
    </source>
</reference>
<feature type="non-terminal residue" evidence="4">
    <location>
        <position position="79"/>
    </location>
</feature>
<dbReference type="Pfam" id="PF00005">
    <property type="entry name" value="ABC_tran"/>
    <property type="match status" value="1"/>
</dbReference>
<keyword evidence="2" id="KW-0813">Transport</keyword>
<comment type="caution">
    <text evidence="4">The sequence shown here is derived from an EMBL/GenBank/DDBJ whole genome shotgun (WGS) entry which is preliminary data.</text>
</comment>
<accession>A0ABW1HYN5</accession>
<name>A0ABW1HYN5_9ACTN</name>
<keyword evidence="4" id="KW-0547">Nucleotide-binding</keyword>
<dbReference type="GO" id="GO:0005524">
    <property type="term" value="F:ATP binding"/>
    <property type="evidence" value="ECO:0007669"/>
    <property type="project" value="UniProtKB-KW"/>
</dbReference>
<gene>
    <name evidence="4" type="ORF">ACFPZ4_34330</name>
</gene>
<dbReference type="SUPFAM" id="SSF52540">
    <property type="entry name" value="P-loop containing nucleoside triphosphate hydrolases"/>
    <property type="match status" value="1"/>
</dbReference>
<dbReference type="InterPro" id="IPR027417">
    <property type="entry name" value="P-loop_NTPase"/>
</dbReference>
<proteinExistence type="inferred from homology"/>
<evidence type="ECO:0000313" key="4">
    <source>
        <dbReference type="EMBL" id="MFC5946471.1"/>
    </source>
</evidence>
<feature type="domain" description="ABC transporter" evidence="3">
    <location>
        <begin position="19"/>
        <end position="79"/>
    </location>
</feature>
<keyword evidence="5" id="KW-1185">Reference proteome</keyword>
<dbReference type="EMBL" id="JBHSQQ010000789">
    <property type="protein sequence ID" value="MFC5946471.1"/>
    <property type="molecule type" value="Genomic_DNA"/>
</dbReference>
<dbReference type="Proteomes" id="UP001596207">
    <property type="component" value="Unassembled WGS sequence"/>
</dbReference>
<organism evidence="4 5">
    <name type="scientific">Micromonospora harpali</name>
    <dbReference type="NCBI Taxonomy" id="1490225"/>
    <lineage>
        <taxon>Bacteria</taxon>
        <taxon>Bacillati</taxon>
        <taxon>Actinomycetota</taxon>
        <taxon>Actinomycetes</taxon>
        <taxon>Micromonosporales</taxon>
        <taxon>Micromonosporaceae</taxon>
        <taxon>Micromonospora</taxon>
    </lineage>
</organism>
<evidence type="ECO:0000313" key="5">
    <source>
        <dbReference type="Proteomes" id="UP001596207"/>
    </source>
</evidence>
<dbReference type="InterPro" id="IPR003439">
    <property type="entry name" value="ABC_transporter-like_ATP-bd"/>
</dbReference>
<evidence type="ECO:0000256" key="2">
    <source>
        <dbReference type="ARBA" id="ARBA00022448"/>
    </source>
</evidence>
<dbReference type="RefSeq" id="WP_377539532.1">
    <property type="nucleotide sequence ID" value="NZ_JBHSQQ010000789.1"/>
</dbReference>
<evidence type="ECO:0000259" key="3">
    <source>
        <dbReference type="Pfam" id="PF00005"/>
    </source>
</evidence>
<sequence>MITFSGVTKRYADGTVAVDDLSLEVPTGEITVFVGPSGCGKTTSLRMINRMIDPTGGRILLDGADVTTIDPPTLRRGIG</sequence>
<dbReference type="PANTHER" id="PTHR43117:SF4">
    <property type="entry name" value="OSMOPROTECTANT IMPORT ATP-BINDING PROTEIN OSMV"/>
    <property type="match status" value="1"/>
</dbReference>
<comment type="similarity">
    <text evidence="1">Belongs to the ABC transporter superfamily.</text>
</comment>
<protein>
    <submittedName>
        <fullName evidence="4">ATP-binding cassette domain-containing protein</fullName>
    </submittedName>
</protein>
<dbReference type="Gene3D" id="3.40.50.300">
    <property type="entry name" value="P-loop containing nucleotide triphosphate hydrolases"/>
    <property type="match status" value="1"/>
</dbReference>